<evidence type="ECO:0000256" key="2">
    <source>
        <dbReference type="ARBA" id="ARBA00022679"/>
    </source>
</evidence>
<keyword evidence="2" id="KW-0808">Transferase</keyword>
<dbReference type="Pfam" id="PF13439">
    <property type="entry name" value="Glyco_transf_4"/>
    <property type="match status" value="1"/>
</dbReference>
<feature type="domain" description="Glycosyltransferase subfamily 4-like N-terminal" evidence="3">
    <location>
        <begin position="15"/>
        <end position="169"/>
    </location>
</feature>
<evidence type="ECO:0000313" key="5">
    <source>
        <dbReference type="Proteomes" id="UP000176288"/>
    </source>
</evidence>
<dbReference type="InterPro" id="IPR050194">
    <property type="entry name" value="Glycosyltransferase_grp1"/>
</dbReference>
<dbReference type="PANTHER" id="PTHR45947:SF3">
    <property type="entry name" value="SULFOQUINOVOSYL TRANSFERASE SQD2"/>
    <property type="match status" value="1"/>
</dbReference>
<dbReference type="SUPFAM" id="SSF53756">
    <property type="entry name" value="UDP-Glycosyltransferase/glycogen phosphorylase"/>
    <property type="match status" value="1"/>
</dbReference>
<dbReference type="AlphaFoldDB" id="A0A1D9MKG7"/>
<dbReference type="OrthoDB" id="5240531at2"/>
<dbReference type="GO" id="GO:0016758">
    <property type="term" value="F:hexosyltransferase activity"/>
    <property type="evidence" value="ECO:0007669"/>
    <property type="project" value="TreeGrafter"/>
</dbReference>
<evidence type="ECO:0000313" key="4">
    <source>
        <dbReference type="EMBL" id="AOZ72660.1"/>
    </source>
</evidence>
<dbReference type="STRING" id="1912795.BK816_04570"/>
<protein>
    <recommendedName>
        <fullName evidence="3">Glycosyltransferase subfamily 4-like N-terminal domain-containing protein</fullName>
    </recommendedName>
</protein>
<evidence type="ECO:0000259" key="3">
    <source>
        <dbReference type="Pfam" id="PF13439"/>
    </source>
</evidence>
<dbReference type="Proteomes" id="UP000176288">
    <property type="component" value="Chromosome"/>
</dbReference>
<sequence>MRIGIVCPYTLAAAGGVQAHVLDLADSLRAEGHLVSVLAPTDGAAVPNYVYSAGHSRKIEFNGSVAPIAFSPTAVKRTRDWLKKGKFDLVHIHEPFSPSVGLFALQLARCPIVGTFHAGMSLNPIRRMFRPFLRSWARKFDQRIAVSVEAQKTLQIHEGLPSVIVPNGVWTKEYETATINQSWQGTEDLPVFGFLGRLDDQRKGLKVMSAAIKQALAQNPKMRFLIVGPGQAKEIREDLASYPQVEFLGPLYGEEKASFYRSITAYVAPHTGGESFGIVLVEAMAAQTLVIGADIDPFVPVLAQGKVAMLFPANDSQALADAILDASEHPQKVKQLALAGQEWAKQYDWQVVTAQIMEVYQAALRKAQAKNPRMLEIITNFYTGIKPWNA</sequence>
<dbReference type="KEGG" id="avu:BK816_04570"/>
<dbReference type="EMBL" id="CP017812">
    <property type="protein sequence ID" value="AOZ72660.1"/>
    <property type="molecule type" value="Genomic_DNA"/>
</dbReference>
<reference evidence="4 5" key="1">
    <citation type="submission" date="2016-10" db="EMBL/GenBank/DDBJ databases">
        <title>Actinomyces aegypiusis sp. nov., isolated from the Aegypius monachus in Qinghai Tibet Plateau China.</title>
        <authorList>
            <person name="Wang Y."/>
        </authorList>
    </citation>
    <scope>NUCLEOTIDE SEQUENCE [LARGE SCALE GENOMIC DNA]</scope>
    <source>
        <strain evidence="4 5">VUL4_3</strain>
    </source>
</reference>
<accession>A0A1D9MKG7</accession>
<gene>
    <name evidence="4" type="ORF">BK816_04570</name>
</gene>
<proteinExistence type="predicted"/>
<name>A0A1D9MKG7_9ACTO</name>
<keyword evidence="1" id="KW-0328">Glycosyltransferase</keyword>
<dbReference type="Pfam" id="PF13692">
    <property type="entry name" value="Glyco_trans_1_4"/>
    <property type="match status" value="1"/>
</dbReference>
<keyword evidence="5" id="KW-1185">Reference proteome</keyword>
<dbReference type="CDD" id="cd03801">
    <property type="entry name" value="GT4_PimA-like"/>
    <property type="match status" value="1"/>
</dbReference>
<evidence type="ECO:0000256" key="1">
    <source>
        <dbReference type="ARBA" id="ARBA00022676"/>
    </source>
</evidence>
<dbReference type="PANTHER" id="PTHR45947">
    <property type="entry name" value="SULFOQUINOVOSYL TRANSFERASE SQD2"/>
    <property type="match status" value="1"/>
</dbReference>
<organism evidence="4 5">
    <name type="scientific">Boudabousia tangfeifanii</name>
    <dbReference type="NCBI Taxonomy" id="1912795"/>
    <lineage>
        <taxon>Bacteria</taxon>
        <taxon>Bacillati</taxon>
        <taxon>Actinomycetota</taxon>
        <taxon>Actinomycetes</taxon>
        <taxon>Actinomycetales</taxon>
        <taxon>Actinomycetaceae</taxon>
        <taxon>Boudabousia</taxon>
    </lineage>
</organism>
<dbReference type="InterPro" id="IPR028098">
    <property type="entry name" value="Glyco_trans_4-like_N"/>
</dbReference>
<dbReference type="Gene3D" id="3.40.50.2000">
    <property type="entry name" value="Glycogen Phosphorylase B"/>
    <property type="match status" value="2"/>
</dbReference>
<dbReference type="GO" id="GO:1901137">
    <property type="term" value="P:carbohydrate derivative biosynthetic process"/>
    <property type="evidence" value="ECO:0007669"/>
    <property type="project" value="UniProtKB-ARBA"/>
</dbReference>